<dbReference type="Proteomes" id="UP000078492">
    <property type="component" value="Unassembled WGS sequence"/>
</dbReference>
<protein>
    <submittedName>
        <fullName evidence="11">Uncharacterized protein</fullName>
    </submittedName>
</protein>
<evidence type="ECO:0000256" key="8">
    <source>
        <dbReference type="ARBA" id="ARBA00023170"/>
    </source>
</evidence>
<evidence type="ECO:0000256" key="7">
    <source>
        <dbReference type="ARBA" id="ARBA00023136"/>
    </source>
</evidence>
<accession>A0A195DJX2</accession>
<evidence type="ECO:0000256" key="10">
    <source>
        <dbReference type="SAM" id="Phobius"/>
    </source>
</evidence>
<feature type="non-terminal residue" evidence="11">
    <location>
        <position position="1"/>
    </location>
</feature>
<keyword evidence="2" id="KW-1003">Cell membrane</keyword>
<comment type="subcellular location">
    <subcellularLocation>
        <location evidence="1">Cell membrane</location>
        <topology evidence="1">Multi-pass membrane protein</topology>
    </subcellularLocation>
</comment>
<evidence type="ECO:0000256" key="3">
    <source>
        <dbReference type="ARBA" id="ARBA00022606"/>
    </source>
</evidence>
<name>A0A195DJX2_9HYME</name>
<keyword evidence="5" id="KW-0552">Olfaction</keyword>
<organism evidence="11 12">
    <name type="scientific">Trachymyrmex cornetzi</name>
    <dbReference type="NCBI Taxonomy" id="471704"/>
    <lineage>
        <taxon>Eukaryota</taxon>
        <taxon>Metazoa</taxon>
        <taxon>Ecdysozoa</taxon>
        <taxon>Arthropoda</taxon>
        <taxon>Hexapoda</taxon>
        <taxon>Insecta</taxon>
        <taxon>Pterygota</taxon>
        <taxon>Neoptera</taxon>
        <taxon>Endopterygota</taxon>
        <taxon>Hymenoptera</taxon>
        <taxon>Apocrita</taxon>
        <taxon>Aculeata</taxon>
        <taxon>Formicoidea</taxon>
        <taxon>Formicidae</taxon>
        <taxon>Myrmicinae</taxon>
        <taxon>Trachymyrmex</taxon>
    </lineage>
</organism>
<evidence type="ECO:0000256" key="6">
    <source>
        <dbReference type="ARBA" id="ARBA00022989"/>
    </source>
</evidence>
<evidence type="ECO:0000313" key="12">
    <source>
        <dbReference type="Proteomes" id="UP000078492"/>
    </source>
</evidence>
<dbReference type="GO" id="GO:0007165">
    <property type="term" value="P:signal transduction"/>
    <property type="evidence" value="ECO:0007669"/>
    <property type="project" value="UniProtKB-KW"/>
</dbReference>
<dbReference type="InterPro" id="IPR004117">
    <property type="entry name" value="7tm6_olfct_rcpt"/>
</dbReference>
<keyword evidence="8" id="KW-0675">Receptor</keyword>
<dbReference type="PANTHER" id="PTHR21137:SF35">
    <property type="entry name" value="ODORANT RECEPTOR 19A-RELATED"/>
    <property type="match status" value="1"/>
</dbReference>
<proteinExistence type="predicted"/>
<dbReference type="AlphaFoldDB" id="A0A195DJX2"/>
<keyword evidence="9" id="KW-0807">Transducer</keyword>
<evidence type="ECO:0000256" key="9">
    <source>
        <dbReference type="ARBA" id="ARBA00023224"/>
    </source>
</evidence>
<dbReference type="EMBL" id="KQ980804">
    <property type="protein sequence ID" value="KYN12789.1"/>
    <property type="molecule type" value="Genomic_DNA"/>
</dbReference>
<evidence type="ECO:0000256" key="4">
    <source>
        <dbReference type="ARBA" id="ARBA00022692"/>
    </source>
</evidence>
<evidence type="ECO:0000313" key="11">
    <source>
        <dbReference type="EMBL" id="KYN12789.1"/>
    </source>
</evidence>
<evidence type="ECO:0000256" key="5">
    <source>
        <dbReference type="ARBA" id="ARBA00022725"/>
    </source>
</evidence>
<feature type="transmembrane region" description="Helical" evidence="10">
    <location>
        <begin position="77"/>
        <end position="106"/>
    </location>
</feature>
<evidence type="ECO:0000256" key="2">
    <source>
        <dbReference type="ARBA" id="ARBA00022475"/>
    </source>
</evidence>
<dbReference type="PANTHER" id="PTHR21137">
    <property type="entry name" value="ODORANT RECEPTOR"/>
    <property type="match status" value="1"/>
</dbReference>
<dbReference type="GO" id="GO:0005549">
    <property type="term" value="F:odorant binding"/>
    <property type="evidence" value="ECO:0007669"/>
    <property type="project" value="InterPro"/>
</dbReference>
<evidence type="ECO:0000256" key="1">
    <source>
        <dbReference type="ARBA" id="ARBA00004651"/>
    </source>
</evidence>
<keyword evidence="4 10" id="KW-0812">Transmembrane</keyword>
<keyword evidence="12" id="KW-1185">Reference proteome</keyword>
<keyword evidence="3" id="KW-0716">Sensory transduction</keyword>
<dbReference type="Pfam" id="PF02949">
    <property type="entry name" value="7tm_6"/>
    <property type="match status" value="1"/>
</dbReference>
<feature type="transmembrane region" description="Helical" evidence="10">
    <location>
        <begin position="112"/>
        <end position="135"/>
    </location>
</feature>
<dbReference type="STRING" id="471704.A0A195DJX2"/>
<dbReference type="GO" id="GO:0005886">
    <property type="term" value="C:plasma membrane"/>
    <property type="evidence" value="ECO:0007669"/>
    <property type="project" value="UniProtKB-SubCell"/>
</dbReference>
<dbReference type="GO" id="GO:0004984">
    <property type="term" value="F:olfactory receptor activity"/>
    <property type="evidence" value="ECO:0007669"/>
    <property type="project" value="InterPro"/>
</dbReference>
<sequence>QLLEVVTTHNIFEAISTGLFVYAHFCYGFFMNYFGQDVIDHSENFFRQIYNSKWHTIPLHAQKLILFVMQRSSKHCVLLFGGLYVLSYEGFATVILFFVSLYIVLFATYICYPFFVDVLLVLGYEFIHVLFYGTLFSTMML</sequence>
<reference evidence="11 12" key="1">
    <citation type="submission" date="2015-09" db="EMBL/GenBank/DDBJ databases">
        <title>Trachymyrmex cornetzi WGS genome.</title>
        <authorList>
            <person name="Nygaard S."/>
            <person name="Hu H."/>
            <person name="Boomsma J."/>
            <person name="Zhang G."/>
        </authorList>
    </citation>
    <scope>NUCLEOTIDE SEQUENCE [LARGE SCALE GENOMIC DNA]</scope>
    <source>
        <strain evidence="11">Tcor2-1</strain>
        <tissue evidence="11">Whole body</tissue>
    </source>
</reference>
<gene>
    <name evidence="11" type="ORF">ALC57_15068</name>
</gene>
<keyword evidence="6 10" id="KW-1133">Transmembrane helix</keyword>
<keyword evidence="7 10" id="KW-0472">Membrane</keyword>